<accession>A0A7W5DWI4</accession>
<name>A0A7W5DWI4_9BACT</name>
<reference evidence="2 3" key="1">
    <citation type="submission" date="2020-08" db="EMBL/GenBank/DDBJ databases">
        <title>Genomic Encyclopedia of Type Strains, Phase III (KMG-III): the genomes of soil and plant-associated and newly described type strains.</title>
        <authorList>
            <person name="Whitman W."/>
        </authorList>
    </citation>
    <scope>NUCLEOTIDE SEQUENCE [LARGE SCALE GENOMIC DNA]</scope>
    <source>
        <strain evidence="2 3">CECT 8075</strain>
    </source>
</reference>
<gene>
    <name evidence="2" type="ORF">FHS27_001519</name>
</gene>
<sequence length="141" mass="14727">MKPALKYLSISLSAVLVCLCGTASAQTVISGNAHPTAVTNPPAQLTLTQTTSIPVGSGCISGNCGGRTTYAQPVNSYPVNSYPVASSVPQSTGVHYTMSAPISYAPTSYTSAPQWQPVQSCANGSCSRSYTRSQCRSCRRR</sequence>
<dbReference type="RefSeq" id="WP_184303586.1">
    <property type="nucleotide sequence ID" value="NZ_JACHXU010000004.1"/>
</dbReference>
<protein>
    <submittedName>
        <fullName evidence="2">Uncharacterized protein</fullName>
    </submittedName>
</protein>
<keyword evidence="3" id="KW-1185">Reference proteome</keyword>
<keyword evidence="1" id="KW-0732">Signal</keyword>
<comment type="caution">
    <text evidence="2">The sequence shown here is derived from an EMBL/GenBank/DDBJ whole genome shotgun (WGS) entry which is preliminary data.</text>
</comment>
<evidence type="ECO:0000313" key="2">
    <source>
        <dbReference type="EMBL" id="MBB3205715.1"/>
    </source>
</evidence>
<evidence type="ECO:0000313" key="3">
    <source>
        <dbReference type="Proteomes" id="UP000536179"/>
    </source>
</evidence>
<evidence type="ECO:0000256" key="1">
    <source>
        <dbReference type="SAM" id="SignalP"/>
    </source>
</evidence>
<organism evidence="2 3">
    <name type="scientific">Aporhodopirellula rubra</name>
    <dbReference type="NCBI Taxonomy" id="980271"/>
    <lineage>
        <taxon>Bacteria</taxon>
        <taxon>Pseudomonadati</taxon>
        <taxon>Planctomycetota</taxon>
        <taxon>Planctomycetia</taxon>
        <taxon>Pirellulales</taxon>
        <taxon>Pirellulaceae</taxon>
        <taxon>Aporhodopirellula</taxon>
    </lineage>
</organism>
<dbReference type="AlphaFoldDB" id="A0A7W5DWI4"/>
<dbReference type="Proteomes" id="UP000536179">
    <property type="component" value="Unassembled WGS sequence"/>
</dbReference>
<feature type="chain" id="PRO_5030844617" evidence="1">
    <location>
        <begin position="26"/>
        <end position="141"/>
    </location>
</feature>
<proteinExistence type="predicted"/>
<dbReference type="EMBL" id="JACHXU010000004">
    <property type="protein sequence ID" value="MBB3205715.1"/>
    <property type="molecule type" value="Genomic_DNA"/>
</dbReference>
<feature type="signal peptide" evidence="1">
    <location>
        <begin position="1"/>
        <end position="25"/>
    </location>
</feature>